<evidence type="ECO:0000313" key="6">
    <source>
        <dbReference type="EMBL" id="SJZ88710.1"/>
    </source>
</evidence>
<keyword evidence="7" id="KW-1185">Reference proteome</keyword>
<organism evidence="6 7">
    <name type="scientific">Carboxydocella sporoproducens DSM 16521</name>
    <dbReference type="NCBI Taxonomy" id="1121270"/>
    <lineage>
        <taxon>Bacteria</taxon>
        <taxon>Bacillati</taxon>
        <taxon>Bacillota</taxon>
        <taxon>Clostridia</taxon>
        <taxon>Eubacteriales</taxon>
        <taxon>Clostridiales Family XVI. Incertae Sedis</taxon>
        <taxon>Carboxydocella</taxon>
    </lineage>
</organism>
<accession>A0A1T4PAZ0</accession>
<dbReference type="PRINTS" id="PR01006">
    <property type="entry name" value="FLGHOOKFLIE"/>
</dbReference>
<evidence type="ECO:0000256" key="2">
    <source>
        <dbReference type="ARBA" id="ARBA00009272"/>
    </source>
</evidence>
<dbReference type="GO" id="GO:0003774">
    <property type="term" value="F:cytoskeletal motor activity"/>
    <property type="evidence" value="ECO:0007669"/>
    <property type="project" value="InterPro"/>
</dbReference>
<dbReference type="EMBL" id="FUXM01000010">
    <property type="protein sequence ID" value="SJZ88710.1"/>
    <property type="molecule type" value="Genomic_DNA"/>
</dbReference>
<dbReference type="PANTHER" id="PTHR34653:SF1">
    <property type="entry name" value="FLAGELLAR HOOK-BASAL BODY COMPLEX PROTEIN FLIE"/>
    <property type="match status" value="1"/>
</dbReference>
<comment type="subcellular location">
    <subcellularLocation>
        <location evidence="1 4">Bacterial flagellum basal body</location>
    </subcellularLocation>
</comment>
<dbReference type="NCBIfam" id="TIGR00205">
    <property type="entry name" value="fliE"/>
    <property type="match status" value="1"/>
</dbReference>
<evidence type="ECO:0000313" key="7">
    <source>
        <dbReference type="Proteomes" id="UP000189933"/>
    </source>
</evidence>
<dbReference type="HAMAP" id="MF_00724">
    <property type="entry name" value="FliE"/>
    <property type="match status" value="1"/>
</dbReference>
<comment type="similarity">
    <text evidence="2 4">Belongs to the FliE family.</text>
</comment>
<keyword evidence="6" id="KW-0969">Cilium</keyword>
<dbReference type="PANTHER" id="PTHR34653">
    <property type="match status" value="1"/>
</dbReference>
<dbReference type="GO" id="GO:0071973">
    <property type="term" value="P:bacterial-type flagellum-dependent cell motility"/>
    <property type="evidence" value="ECO:0007669"/>
    <property type="project" value="InterPro"/>
</dbReference>
<proteinExistence type="inferred from homology"/>
<dbReference type="GO" id="GO:0005198">
    <property type="term" value="F:structural molecule activity"/>
    <property type="evidence" value="ECO:0007669"/>
    <property type="project" value="UniProtKB-UniRule"/>
</dbReference>
<evidence type="ECO:0000256" key="1">
    <source>
        <dbReference type="ARBA" id="ARBA00004117"/>
    </source>
</evidence>
<keyword evidence="6" id="KW-0966">Cell projection</keyword>
<dbReference type="AlphaFoldDB" id="A0A1T4PAZ0"/>
<dbReference type="RefSeq" id="WP_078665299.1">
    <property type="nucleotide sequence ID" value="NZ_FUXM01000010.1"/>
</dbReference>
<dbReference type="Proteomes" id="UP000189933">
    <property type="component" value="Unassembled WGS sequence"/>
</dbReference>
<dbReference type="GO" id="GO:0009425">
    <property type="term" value="C:bacterial-type flagellum basal body"/>
    <property type="evidence" value="ECO:0007669"/>
    <property type="project" value="UniProtKB-SubCell"/>
</dbReference>
<sequence>MKIEAIQSSGLAQPLGLDKTKTVTNSEGPSFSEILAANLAKVDELQKQSDAARMQLLTGQAPDLHTVMIIGEKANLALQLTVQIRNKVIEAYQEIMRMQV</sequence>
<dbReference type="Pfam" id="PF02049">
    <property type="entry name" value="FliE"/>
    <property type="match status" value="1"/>
</dbReference>
<reference evidence="7" key="1">
    <citation type="submission" date="2017-02" db="EMBL/GenBank/DDBJ databases">
        <authorList>
            <person name="Varghese N."/>
            <person name="Submissions S."/>
        </authorList>
    </citation>
    <scope>NUCLEOTIDE SEQUENCE [LARGE SCALE GENOMIC DNA]</scope>
    <source>
        <strain evidence="7">DSM 16521</strain>
    </source>
</reference>
<dbReference type="OrthoDB" id="9812413at2"/>
<name>A0A1T4PAZ0_9FIRM</name>
<gene>
    <name evidence="4" type="primary">fliE</name>
    <name evidence="6" type="ORF">SAMN02745885_01217</name>
</gene>
<protein>
    <recommendedName>
        <fullName evidence="4 5">Flagellar hook-basal body complex protein FliE</fullName>
    </recommendedName>
</protein>
<keyword evidence="6" id="KW-0282">Flagellum</keyword>
<evidence type="ECO:0000256" key="3">
    <source>
        <dbReference type="ARBA" id="ARBA00023143"/>
    </source>
</evidence>
<evidence type="ECO:0000256" key="4">
    <source>
        <dbReference type="HAMAP-Rule" id="MF_00724"/>
    </source>
</evidence>
<dbReference type="InterPro" id="IPR001624">
    <property type="entry name" value="FliE"/>
</dbReference>
<evidence type="ECO:0000256" key="5">
    <source>
        <dbReference type="NCBIfam" id="TIGR00205"/>
    </source>
</evidence>
<keyword evidence="3 4" id="KW-0975">Bacterial flagellum</keyword>